<dbReference type="AlphaFoldDB" id="A0A286HLH4"/>
<organism evidence="1 2">
    <name type="scientific">Hoeflea halophila</name>
    <dbReference type="NCBI Taxonomy" id="714899"/>
    <lineage>
        <taxon>Bacteria</taxon>
        <taxon>Pseudomonadati</taxon>
        <taxon>Pseudomonadota</taxon>
        <taxon>Alphaproteobacteria</taxon>
        <taxon>Hyphomicrobiales</taxon>
        <taxon>Rhizobiaceae</taxon>
        <taxon>Hoeflea</taxon>
    </lineage>
</organism>
<dbReference type="PANTHER" id="PTHR47623">
    <property type="entry name" value="OS09G0287300 PROTEIN"/>
    <property type="match status" value="1"/>
</dbReference>
<name>A0A286HLH4_9HYPH</name>
<dbReference type="InterPro" id="IPR013078">
    <property type="entry name" value="His_Pase_superF_clade-1"/>
</dbReference>
<evidence type="ECO:0000313" key="1">
    <source>
        <dbReference type="EMBL" id="SOE08577.1"/>
    </source>
</evidence>
<proteinExistence type="predicted"/>
<gene>
    <name evidence="1" type="ORF">SAMN05877838_0301</name>
</gene>
<dbReference type="SUPFAM" id="SSF53254">
    <property type="entry name" value="Phosphoglycerate mutase-like"/>
    <property type="match status" value="1"/>
</dbReference>
<dbReference type="Gene3D" id="3.40.50.1240">
    <property type="entry name" value="Phosphoglycerate mutase-like"/>
    <property type="match status" value="1"/>
</dbReference>
<dbReference type="RefSeq" id="WP_097104343.1">
    <property type="nucleotide sequence ID" value="NZ_OCPC01000001.1"/>
</dbReference>
<protein>
    <submittedName>
        <fullName evidence="1">Phosphohistidine phosphatase</fullName>
    </submittedName>
</protein>
<dbReference type="PANTHER" id="PTHR47623:SF1">
    <property type="entry name" value="OS09G0287300 PROTEIN"/>
    <property type="match status" value="1"/>
</dbReference>
<sequence length="177" mass="19109">MNLTPDTDLRIFLVRHAHAAWPLPGMRDFDRPLDDRGREEAARLAATLSVNAFEPDLVCCSTARRCLETLAVLDPLSSVRLRVEHSDALYAASHDAYLDLIASPHDQAIRSIMIIGHNPMLEDTAQALLQHDPATFETALGAGFPTAGLLILDCDSRGASAVRGGARFVGLLSPVDA</sequence>
<dbReference type="SMART" id="SM00855">
    <property type="entry name" value="PGAM"/>
    <property type="match status" value="1"/>
</dbReference>
<accession>A0A286HLH4</accession>
<evidence type="ECO:0000313" key="2">
    <source>
        <dbReference type="Proteomes" id="UP000219465"/>
    </source>
</evidence>
<dbReference type="Pfam" id="PF00300">
    <property type="entry name" value="His_Phos_1"/>
    <property type="match status" value="1"/>
</dbReference>
<reference evidence="2" key="1">
    <citation type="submission" date="2017-08" db="EMBL/GenBank/DDBJ databases">
        <authorList>
            <person name="Varghese N."/>
            <person name="Submissions S."/>
        </authorList>
    </citation>
    <scope>NUCLEOTIDE SEQUENCE [LARGE SCALE GENOMIC DNA]</scope>
    <source>
        <strain evidence="2">KCTC 23107</strain>
    </source>
</reference>
<dbReference type="OrthoDB" id="9810154at2"/>
<dbReference type="InterPro" id="IPR029033">
    <property type="entry name" value="His_PPase_superfam"/>
</dbReference>
<keyword evidence="2" id="KW-1185">Reference proteome</keyword>
<dbReference type="EMBL" id="OCPC01000001">
    <property type="protein sequence ID" value="SOE08577.1"/>
    <property type="molecule type" value="Genomic_DNA"/>
</dbReference>
<dbReference type="Proteomes" id="UP000219465">
    <property type="component" value="Unassembled WGS sequence"/>
</dbReference>
<dbReference type="CDD" id="cd07067">
    <property type="entry name" value="HP_PGM_like"/>
    <property type="match status" value="1"/>
</dbReference>